<dbReference type="Proteomes" id="UP000829364">
    <property type="component" value="Chromosome 6"/>
</dbReference>
<dbReference type="OrthoDB" id="4927820at2759"/>
<feature type="compositionally biased region" description="Polar residues" evidence="1">
    <location>
        <begin position="25"/>
        <end position="36"/>
    </location>
</feature>
<keyword evidence="3" id="KW-1185">Reference proteome</keyword>
<dbReference type="AlphaFoldDB" id="A0A9Q8VD15"/>
<evidence type="ECO:0000256" key="1">
    <source>
        <dbReference type="SAM" id="MobiDB-lite"/>
    </source>
</evidence>
<gene>
    <name evidence="2" type="ORF">JDV02_006480</name>
</gene>
<dbReference type="GeneID" id="72068429"/>
<organism evidence="2 3">
    <name type="scientific">Purpureocillium takamizusanense</name>
    <dbReference type="NCBI Taxonomy" id="2060973"/>
    <lineage>
        <taxon>Eukaryota</taxon>
        <taxon>Fungi</taxon>
        <taxon>Dikarya</taxon>
        <taxon>Ascomycota</taxon>
        <taxon>Pezizomycotina</taxon>
        <taxon>Sordariomycetes</taxon>
        <taxon>Hypocreomycetidae</taxon>
        <taxon>Hypocreales</taxon>
        <taxon>Ophiocordycipitaceae</taxon>
        <taxon>Purpureocillium</taxon>
    </lineage>
</organism>
<feature type="compositionally biased region" description="Polar residues" evidence="1">
    <location>
        <begin position="44"/>
        <end position="54"/>
    </location>
</feature>
<evidence type="ECO:0000313" key="2">
    <source>
        <dbReference type="EMBL" id="UNI20387.1"/>
    </source>
</evidence>
<proteinExistence type="predicted"/>
<dbReference type="RefSeq" id="XP_047843868.1">
    <property type="nucleotide sequence ID" value="XM_047987878.1"/>
</dbReference>
<accession>A0A9Q8VD15</accession>
<feature type="region of interest" description="Disordered" evidence="1">
    <location>
        <begin position="14"/>
        <end position="56"/>
    </location>
</feature>
<evidence type="ECO:0000313" key="3">
    <source>
        <dbReference type="Proteomes" id="UP000829364"/>
    </source>
</evidence>
<name>A0A9Q8VD15_9HYPO</name>
<feature type="compositionally biased region" description="Low complexity" evidence="1">
    <location>
        <begin position="14"/>
        <end position="24"/>
    </location>
</feature>
<protein>
    <submittedName>
        <fullName evidence="2">Uncharacterized protein</fullName>
    </submittedName>
</protein>
<dbReference type="EMBL" id="CP086359">
    <property type="protein sequence ID" value="UNI20387.1"/>
    <property type="molecule type" value="Genomic_DNA"/>
</dbReference>
<reference evidence="2" key="1">
    <citation type="submission" date="2021-11" db="EMBL/GenBank/DDBJ databases">
        <title>Purpureocillium_takamizusanense_genome.</title>
        <authorList>
            <person name="Nguyen N.-H."/>
        </authorList>
    </citation>
    <scope>NUCLEOTIDE SEQUENCE</scope>
    <source>
        <strain evidence="2">PT3</strain>
    </source>
</reference>
<sequence>MAAVAVAATGWPWAQAAPEEPASANKQTRARQQQMEATPRLASQAEQSNTTGPTEGNCAALLAARDKAAKLFTRTLNKGEYYERDFMWMRCRYQMENNLFDFGGSWPGPDGRDLFAFLEEKTDGDVRELAFDYVNARNAEWGSWGGWGDATAMLQLWGGVSSSASVEHLNILVAFMIQFGQLVAERERRTFYVVGCPAGAPNGTYFRGWGVEKKGIASYFTGGADNHWSTGGN</sequence>
<dbReference type="KEGG" id="ptkz:JDV02_006480"/>